<sequence>MAPYHTRDVLAVITGWVDRAPGGLTIKSLLLFVQYRKMWRGRFLSVADCCLTPWPSMPDPAVNGVWPKFCATKLLLLLLLRELGSPSAVAIVYDGNATHACN</sequence>
<organism evidence="1">
    <name type="scientific">Anopheles aquasalis</name>
    <name type="common">Malaria mosquito</name>
    <dbReference type="NCBI Taxonomy" id="42839"/>
    <lineage>
        <taxon>Eukaryota</taxon>
        <taxon>Metazoa</taxon>
        <taxon>Ecdysozoa</taxon>
        <taxon>Arthropoda</taxon>
        <taxon>Hexapoda</taxon>
        <taxon>Insecta</taxon>
        <taxon>Pterygota</taxon>
        <taxon>Neoptera</taxon>
        <taxon>Endopterygota</taxon>
        <taxon>Diptera</taxon>
        <taxon>Nematocera</taxon>
        <taxon>Culicoidea</taxon>
        <taxon>Culicidae</taxon>
        <taxon>Anophelinae</taxon>
        <taxon>Anopheles</taxon>
    </lineage>
</organism>
<proteinExistence type="evidence at transcript level"/>
<protein>
    <submittedName>
        <fullName evidence="1">Uncharacterized protein</fullName>
    </submittedName>
</protein>
<dbReference type="AlphaFoldDB" id="T1E844"/>
<dbReference type="EMBL" id="GAMD01002507">
    <property type="protein sequence ID" value="JAA99083.1"/>
    <property type="molecule type" value="mRNA"/>
</dbReference>
<evidence type="ECO:0000313" key="1">
    <source>
        <dbReference type="EMBL" id="JAA99083.1"/>
    </source>
</evidence>
<name>T1E844_ANOAQ</name>
<reference evidence="1" key="1">
    <citation type="submission" date="2013-07" db="EMBL/GenBank/DDBJ databases">
        <title>Transcriptome sequencing and developmental regulation of gene expression in Anopheles aquasalis.</title>
        <authorList>
            <consortium name="Brazilian Malaria Network (MCT/CNPq/MS/SCTIE/DECIT/PRONEX 555648/2009-5) and Research Network on Bioactive Molecules from Arthropod Vectors (NAP-MOBIARVE"/>
            <consortium name="University of Sao Paulo)"/>
            <person name="Marinotti O."/>
            <person name="Ribeiro J.M.C."/>
            <person name="Costa-da-Silva A.L."/>
            <person name="Silva M.C.P."/>
            <person name="Lopes A.R."/>
            <person name="Barros M.S."/>
            <person name="Sa-Nunes A."/>
            <person name="Konjin B.B."/>
            <person name="Carvalho E."/>
            <person name="Suesdek L."/>
            <person name="Silva-Neto M.A.C."/>
            <person name="Capurro M.L."/>
        </authorList>
    </citation>
    <scope>NUCLEOTIDE SEQUENCE</scope>
    <source>
        <tissue evidence="1">Whole body</tissue>
    </source>
</reference>
<accession>T1E844</accession>